<dbReference type="Pfam" id="PF00440">
    <property type="entry name" value="TetR_N"/>
    <property type="match status" value="1"/>
</dbReference>
<name>A0ABM5UZ09_9BURK</name>
<dbReference type="SUPFAM" id="SSF48498">
    <property type="entry name" value="Tetracyclin repressor-like, C-terminal domain"/>
    <property type="match status" value="1"/>
</dbReference>
<evidence type="ECO:0000259" key="5">
    <source>
        <dbReference type="PROSITE" id="PS50977"/>
    </source>
</evidence>
<evidence type="ECO:0000256" key="3">
    <source>
        <dbReference type="ARBA" id="ARBA00023163"/>
    </source>
</evidence>
<evidence type="ECO:0000256" key="2">
    <source>
        <dbReference type="ARBA" id="ARBA00023125"/>
    </source>
</evidence>
<dbReference type="PANTHER" id="PTHR47506">
    <property type="entry name" value="TRANSCRIPTIONAL REGULATORY PROTEIN"/>
    <property type="match status" value="1"/>
</dbReference>
<dbReference type="PROSITE" id="PS50977">
    <property type="entry name" value="HTH_TETR_2"/>
    <property type="match status" value="1"/>
</dbReference>
<dbReference type="PRINTS" id="PR00455">
    <property type="entry name" value="HTHTETR"/>
</dbReference>
<dbReference type="SUPFAM" id="SSF46689">
    <property type="entry name" value="Homeodomain-like"/>
    <property type="match status" value="1"/>
</dbReference>
<dbReference type="InterPro" id="IPR001647">
    <property type="entry name" value="HTH_TetR"/>
</dbReference>
<keyword evidence="1" id="KW-0805">Transcription regulation</keyword>
<keyword evidence="7" id="KW-1185">Reference proteome</keyword>
<dbReference type="InterPro" id="IPR036271">
    <property type="entry name" value="Tet_transcr_reg_TetR-rel_C_sf"/>
</dbReference>
<sequence>MTTSTPDLRQHMLDVAKSLMLEKGFTAVGLTELLAAAKIPKGSFYHYFASKEAFGDALLTWYFTGHHAQLDVLLGGRDPAAQRLMRYWQYWLDTQTGDDPDQRCLAVKLSAEVADLSESMRATLEWGTRGIIDRVMRCIGEGKADQSLQVTQDPAALAATLYQLWLGGSLMVKISRNRGPLDTTMASTRQLLGLPDSPG</sequence>
<gene>
    <name evidence="6" type="ORF">F506_07160</name>
</gene>
<dbReference type="InterPro" id="IPR009057">
    <property type="entry name" value="Homeodomain-like_sf"/>
</dbReference>
<feature type="DNA-binding region" description="H-T-H motif" evidence="4">
    <location>
        <begin position="29"/>
        <end position="48"/>
    </location>
</feature>
<evidence type="ECO:0000256" key="1">
    <source>
        <dbReference type="ARBA" id="ARBA00023015"/>
    </source>
</evidence>
<dbReference type="Pfam" id="PF16925">
    <property type="entry name" value="TetR_C_13"/>
    <property type="match status" value="1"/>
</dbReference>
<dbReference type="PANTHER" id="PTHR47506:SF6">
    <property type="entry name" value="HTH-TYPE TRANSCRIPTIONAL REPRESSOR NEMR"/>
    <property type="match status" value="1"/>
</dbReference>
<protein>
    <submittedName>
        <fullName evidence="6">TetR family transcriptional regulator</fullName>
    </submittedName>
</protein>
<keyword evidence="3" id="KW-0804">Transcription</keyword>
<dbReference type="Proteomes" id="UP000063429">
    <property type="component" value="Chromosome"/>
</dbReference>
<evidence type="ECO:0000256" key="4">
    <source>
        <dbReference type="PROSITE-ProRule" id="PRU00335"/>
    </source>
</evidence>
<accession>A0ABM5UZ09</accession>
<dbReference type="InterPro" id="IPR011075">
    <property type="entry name" value="TetR_C"/>
</dbReference>
<dbReference type="Gene3D" id="1.10.357.10">
    <property type="entry name" value="Tetracycline Repressor, domain 2"/>
    <property type="match status" value="1"/>
</dbReference>
<dbReference type="EMBL" id="CP011409">
    <property type="protein sequence ID" value="AKZ62484.1"/>
    <property type="molecule type" value="Genomic_DNA"/>
</dbReference>
<evidence type="ECO:0000313" key="7">
    <source>
        <dbReference type="Proteomes" id="UP000063429"/>
    </source>
</evidence>
<keyword evidence="2 4" id="KW-0238">DNA-binding</keyword>
<reference evidence="7" key="1">
    <citation type="journal article" date="2015" name="Genome Announc.">
        <title>Complete Genome Sequence of Herbaspirillum hiltneri N3 (DSM 17495), Isolated from Surface-Sterilized Wheat Roots.</title>
        <authorList>
            <person name="Guizelini D."/>
            <person name="Saizaki P.M."/>
            <person name="Coimbra N.A."/>
            <person name="Weiss V.A."/>
            <person name="Faoro H."/>
            <person name="Sfeir M.Z."/>
            <person name="Baura V.A."/>
            <person name="Monteiro R.A."/>
            <person name="Chubatsu L.S."/>
            <person name="Souza E.M."/>
            <person name="Cruz L.M."/>
            <person name="Pedrosa F.O."/>
            <person name="Raittz R.T."/>
            <person name="Marchaukoski J.N."/>
            <person name="Steffens M.B."/>
        </authorList>
    </citation>
    <scope>NUCLEOTIDE SEQUENCE [LARGE SCALE GENOMIC DNA]</scope>
    <source>
        <strain evidence="7">N3</strain>
    </source>
</reference>
<evidence type="ECO:0000313" key="6">
    <source>
        <dbReference type="EMBL" id="AKZ62484.1"/>
    </source>
</evidence>
<organism evidence="6 7">
    <name type="scientific">Herbaspirillum hiltneri N3</name>
    <dbReference type="NCBI Taxonomy" id="1262470"/>
    <lineage>
        <taxon>Bacteria</taxon>
        <taxon>Pseudomonadati</taxon>
        <taxon>Pseudomonadota</taxon>
        <taxon>Betaproteobacteria</taxon>
        <taxon>Burkholderiales</taxon>
        <taxon>Oxalobacteraceae</taxon>
        <taxon>Herbaspirillum</taxon>
    </lineage>
</organism>
<dbReference type="RefSeq" id="WP_053196133.1">
    <property type="nucleotide sequence ID" value="NZ_CP011409.1"/>
</dbReference>
<feature type="domain" description="HTH tetR-type" evidence="5">
    <location>
        <begin position="6"/>
        <end position="66"/>
    </location>
</feature>
<proteinExistence type="predicted"/>